<dbReference type="GeneTree" id="ENSGT00940000173326"/>
<evidence type="ECO:0000313" key="3">
    <source>
        <dbReference type="Proteomes" id="UP000265020"/>
    </source>
</evidence>
<dbReference type="PANTHER" id="PTHR32014:SF3">
    <property type="entry name" value="BCL2-MODIFYING FACTOR 2"/>
    <property type="match status" value="1"/>
</dbReference>
<proteinExistence type="predicted"/>
<evidence type="ECO:0000313" key="2">
    <source>
        <dbReference type="Ensembl" id="ENSCVAP00000032687.1"/>
    </source>
</evidence>
<dbReference type="Ensembl" id="ENSCVAT00000028736.1">
    <property type="protein sequence ID" value="ENSCVAP00000032687.1"/>
    <property type="gene ID" value="ENSCVAG00000022908.1"/>
</dbReference>
<evidence type="ECO:0000256" key="1">
    <source>
        <dbReference type="SAM" id="MobiDB-lite"/>
    </source>
</evidence>
<reference evidence="2" key="1">
    <citation type="submission" date="2025-08" db="UniProtKB">
        <authorList>
            <consortium name="Ensembl"/>
        </authorList>
    </citation>
    <scope>IDENTIFICATION</scope>
</reference>
<dbReference type="GO" id="GO:0006915">
    <property type="term" value="P:apoptotic process"/>
    <property type="evidence" value="ECO:0007669"/>
    <property type="project" value="InterPro"/>
</dbReference>
<protein>
    <submittedName>
        <fullName evidence="2">Uncharacterized protein</fullName>
    </submittedName>
</protein>
<dbReference type="GO" id="GO:0010507">
    <property type="term" value="P:negative regulation of autophagy"/>
    <property type="evidence" value="ECO:0007669"/>
    <property type="project" value="TreeGrafter"/>
</dbReference>
<dbReference type="InterPro" id="IPR028192">
    <property type="entry name" value="BMF"/>
</dbReference>
<dbReference type="OMA" id="YATSCNI"/>
<dbReference type="GO" id="GO:0043065">
    <property type="term" value="P:positive regulation of apoptotic process"/>
    <property type="evidence" value="ECO:0007669"/>
    <property type="project" value="TreeGrafter"/>
</dbReference>
<accession>A0A3Q2EJW6</accession>
<feature type="region of interest" description="Disordered" evidence="1">
    <location>
        <begin position="76"/>
        <end position="121"/>
    </location>
</feature>
<feature type="compositionally biased region" description="Acidic residues" evidence="1">
    <location>
        <begin position="109"/>
        <end position="118"/>
    </location>
</feature>
<feature type="compositionally biased region" description="Polar residues" evidence="1">
    <location>
        <begin position="10"/>
        <end position="24"/>
    </location>
</feature>
<feature type="compositionally biased region" description="Basic and acidic residues" evidence="1">
    <location>
        <begin position="99"/>
        <end position="108"/>
    </location>
</feature>
<dbReference type="AlphaFoldDB" id="A0A3Q2EJW6"/>
<dbReference type="Proteomes" id="UP000265020">
    <property type="component" value="Unassembled WGS sequence"/>
</dbReference>
<dbReference type="STRING" id="28743.ENSCVAP00000032687"/>
<organism evidence="2 3">
    <name type="scientific">Cyprinodon variegatus</name>
    <name type="common">Sheepshead minnow</name>
    <dbReference type="NCBI Taxonomy" id="28743"/>
    <lineage>
        <taxon>Eukaryota</taxon>
        <taxon>Metazoa</taxon>
        <taxon>Chordata</taxon>
        <taxon>Craniata</taxon>
        <taxon>Vertebrata</taxon>
        <taxon>Euteleostomi</taxon>
        <taxon>Actinopterygii</taxon>
        <taxon>Neopterygii</taxon>
        <taxon>Teleostei</taxon>
        <taxon>Neoteleostei</taxon>
        <taxon>Acanthomorphata</taxon>
        <taxon>Ovalentaria</taxon>
        <taxon>Atherinomorphae</taxon>
        <taxon>Cyprinodontiformes</taxon>
        <taxon>Cyprinodontidae</taxon>
        <taxon>Cyprinodon</taxon>
    </lineage>
</organism>
<keyword evidence="3" id="KW-1185">Reference proteome</keyword>
<name>A0A3Q2EJW6_CYPVA</name>
<dbReference type="GO" id="GO:0016459">
    <property type="term" value="C:myosin complex"/>
    <property type="evidence" value="ECO:0007669"/>
    <property type="project" value="TreeGrafter"/>
</dbReference>
<sequence length="180" mass="20461">MRRRTCHCPSHSSGYCPSRTSDTKTGLRRSQPDRPWLPSPPPWRRRRATATTGSTRSPAAYTCRLPYLSTKNSSYGEHDSLFSGNPGLPLHLPAQFGPMEDRGERQIAEEEDRGEEEDRMAQRPHVEPVGMSIEVQLGRKLREIGDKFNQDHVELVRTLMKSAYATSCNIYGWQFQSLKG</sequence>
<dbReference type="Pfam" id="PF15185">
    <property type="entry name" value="BMF"/>
    <property type="match status" value="1"/>
</dbReference>
<reference evidence="2" key="2">
    <citation type="submission" date="2025-09" db="UniProtKB">
        <authorList>
            <consortium name="Ensembl"/>
        </authorList>
    </citation>
    <scope>IDENTIFICATION</scope>
</reference>
<dbReference type="PANTHER" id="PTHR32014">
    <property type="entry name" value="BCL-2-MODIFYING FACTOR"/>
    <property type="match status" value="1"/>
</dbReference>
<feature type="region of interest" description="Disordered" evidence="1">
    <location>
        <begin position="1"/>
        <end position="57"/>
    </location>
</feature>